<dbReference type="GO" id="GO:0003697">
    <property type="term" value="F:single-stranded DNA binding"/>
    <property type="evidence" value="ECO:0007669"/>
    <property type="project" value="TreeGrafter"/>
</dbReference>
<dbReference type="SUPFAM" id="SSF52540">
    <property type="entry name" value="P-loop containing nucleoside triphosphate hydrolases"/>
    <property type="match status" value="1"/>
</dbReference>
<keyword evidence="7 11" id="KW-0067">ATP-binding</keyword>
<keyword evidence="4 11" id="KW-0547">Nucleotide-binding</keyword>
<accession>A0A8J4UPX2</accession>
<evidence type="ECO:0000256" key="9">
    <source>
        <dbReference type="ARBA" id="ARBA00023242"/>
    </source>
</evidence>
<evidence type="ECO:0000313" key="15">
    <source>
        <dbReference type="EMBL" id="KAF2069856.1"/>
    </source>
</evidence>
<dbReference type="InterPro" id="IPR031327">
    <property type="entry name" value="MCM"/>
</dbReference>
<comment type="caution">
    <text evidence="15">The sequence shown here is derived from an EMBL/GenBank/DDBJ whole genome shotgun (WGS) entry which is preliminary data.</text>
</comment>
<dbReference type="FunFam" id="2.20.28.10:FF:000003">
    <property type="entry name" value="DNA helicase"/>
    <property type="match status" value="1"/>
</dbReference>
<dbReference type="GO" id="GO:0016787">
    <property type="term" value="F:hydrolase activity"/>
    <property type="evidence" value="ECO:0007669"/>
    <property type="project" value="UniProtKB-KW"/>
</dbReference>
<dbReference type="OrthoDB" id="1744952at2759"/>
<evidence type="ECO:0000256" key="8">
    <source>
        <dbReference type="ARBA" id="ARBA00023125"/>
    </source>
</evidence>
<dbReference type="InterPro" id="IPR012340">
    <property type="entry name" value="NA-bd_OB-fold"/>
</dbReference>
<dbReference type="Pfam" id="PF17207">
    <property type="entry name" value="MCM_OB"/>
    <property type="match status" value="1"/>
</dbReference>
<evidence type="ECO:0000256" key="6">
    <source>
        <dbReference type="ARBA" id="ARBA00022806"/>
    </source>
</evidence>
<evidence type="ECO:0000256" key="1">
    <source>
        <dbReference type="ARBA" id="ARBA00004123"/>
    </source>
</evidence>
<evidence type="ECO:0000256" key="12">
    <source>
        <dbReference type="RuleBase" id="RU368064"/>
    </source>
</evidence>
<dbReference type="PROSITE" id="PS00847">
    <property type="entry name" value="MCM_1"/>
    <property type="match status" value="1"/>
</dbReference>
<dbReference type="InterPro" id="IPR033762">
    <property type="entry name" value="MCM_OB"/>
</dbReference>
<evidence type="ECO:0000256" key="3">
    <source>
        <dbReference type="ARBA" id="ARBA00022705"/>
    </source>
</evidence>
<keyword evidence="6 12" id="KW-0347">Helicase</keyword>
<organism evidence="15 16">
    <name type="scientific">Polysphondylium violaceum</name>
    <dbReference type="NCBI Taxonomy" id="133409"/>
    <lineage>
        <taxon>Eukaryota</taxon>
        <taxon>Amoebozoa</taxon>
        <taxon>Evosea</taxon>
        <taxon>Eumycetozoa</taxon>
        <taxon>Dictyostelia</taxon>
        <taxon>Dictyosteliales</taxon>
        <taxon>Dictyosteliaceae</taxon>
        <taxon>Polysphondylium</taxon>
    </lineage>
</organism>
<dbReference type="InterPro" id="IPR041562">
    <property type="entry name" value="MCM_lid"/>
</dbReference>
<dbReference type="EMBL" id="AJWJ01000584">
    <property type="protein sequence ID" value="KAF2069856.1"/>
    <property type="molecule type" value="Genomic_DNA"/>
</dbReference>
<dbReference type="Pfam" id="PF14551">
    <property type="entry name" value="MCM_N"/>
    <property type="match status" value="1"/>
</dbReference>
<dbReference type="InterPro" id="IPR018525">
    <property type="entry name" value="MCM_CS"/>
</dbReference>
<dbReference type="InterPro" id="IPR001208">
    <property type="entry name" value="MCM_dom"/>
</dbReference>
<evidence type="ECO:0000259" key="14">
    <source>
        <dbReference type="PROSITE" id="PS50051"/>
    </source>
</evidence>
<dbReference type="AlphaFoldDB" id="A0A8J4UPX2"/>
<keyword evidence="16" id="KW-1185">Reference proteome</keyword>
<name>A0A8J4UPX2_9MYCE</name>
<dbReference type="FunFam" id="3.40.50.300:FF:000115">
    <property type="entry name" value="DNA helicase"/>
    <property type="match status" value="1"/>
</dbReference>
<comment type="similarity">
    <text evidence="2 11">Belongs to the MCM family.</text>
</comment>
<dbReference type="InterPro" id="IPR041024">
    <property type="entry name" value="Mcm6_C"/>
</dbReference>
<evidence type="ECO:0000256" key="13">
    <source>
        <dbReference type="SAM" id="MobiDB-lite"/>
    </source>
</evidence>
<dbReference type="SUPFAM" id="SSF50249">
    <property type="entry name" value="Nucleic acid-binding proteins"/>
    <property type="match status" value="1"/>
</dbReference>
<dbReference type="PANTHER" id="PTHR11630">
    <property type="entry name" value="DNA REPLICATION LICENSING FACTOR MCM FAMILY MEMBER"/>
    <property type="match status" value="1"/>
</dbReference>
<comment type="subcellular location">
    <subcellularLocation>
        <location evidence="1 12">Nucleus</location>
    </subcellularLocation>
</comment>
<dbReference type="CDD" id="cd17757">
    <property type="entry name" value="MCM6"/>
    <property type="match status" value="1"/>
</dbReference>
<evidence type="ECO:0000256" key="7">
    <source>
        <dbReference type="ARBA" id="ARBA00022840"/>
    </source>
</evidence>
<keyword evidence="8 11" id="KW-0238">DNA-binding</keyword>
<protein>
    <recommendedName>
        <fullName evidence="12">DNA replication licensing factor MCM6</fullName>
        <ecNumber evidence="12">3.6.4.12</ecNumber>
    </recommendedName>
</protein>
<dbReference type="Pfam" id="PF18263">
    <property type="entry name" value="WHD_MCM6"/>
    <property type="match status" value="1"/>
</dbReference>
<keyword evidence="10 12" id="KW-0131">Cell cycle</keyword>
<evidence type="ECO:0000256" key="11">
    <source>
        <dbReference type="RuleBase" id="RU004070"/>
    </source>
</evidence>
<dbReference type="InterPro" id="IPR027417">
    <property type="entry name" value="P-loop_NTPase"/>
</dbReference>
<dbReference type="Gene3D" id="3.30.1640.10">
    <property type="entry name" value="mini-chromosome maintenance (MCM) complex, chain A, domain 1"/>
    <property type="match status" value="1"/>
</dbReference>
<keyword evidence="3 12" id="KW-0235">DNA replication</keyword>
<evidence type="ECO:0000256" key="5">
    <source>
        <dbReference type="ARBA" id="ARBA00022801"/>
    </source>
</evidence>
<feature type="compositionally biased region" description="Low complexity" evidence="13">
    <location>
        <begin position="63"/>
        <end position="72"/>
    </location>
</feature>
<dbReference type="PRINTS" id="PR01662">
    <property type="entry name" value="MCMPROTEIN6"/>
</dbReference>
<evidence type="ECO:0000256" key="10">
    <source>
        <dbReference type="ARBA" id="ARBA00023306"/>
    </source>
</evidence>
<feature type="region of interest" description="Disordered" evidence="13">
    <location>
        <begin position="60"/>
        <end position="96"/>
    </location>
</feature>
<dbReference type="Proteomes" id="UP000695562">
    <property type="component" value="Unassembled WGS sequence"/>
</dbReference>
<dbReference type="Gene3D" id="2.20.28.10">
    <property type="match status" value="1"/>
</dbReference>
<dbReference type="EC" id="3.6.4.12" evidence="12"/>
<dbReference type="GO" id="GO:1902969">
    <property type="term" value="P:mitotic DNA replication"/>
    <property type="evidence" value="ECO:0007669"/>
    <property type="project" value="TreeGrafter"/>
</dbReference>
<dbReference type="Pfam" id="PF00493">
    <property type="entry name" value="MCM"/>
    <property type="match status" value="1"/>
</dbReference>
<keyword evidence="5 12" id="KW-0378">Hydrolase</keyword>
<dbReference type="Gene3D" id="3.40.50.300">
    <property type="entry name" value="P-loop containing nucleotide triphosphate hydrolases"/>
    <property type="match status" value="1"/>
</dbReference>
<feature type="domain" description="MCM C-terminal AAA(+) ATPase" evidence="14">
    <location>
        <begin position="425"/>
        <end position="631"/>
    </location>
</feature>
<evidence type="ECO:0000313" key="16">
    <source>
        <dbReference type="Proteomes" id="UP000695562"/>
    </source>
</evidence>
<dbReference type="PANTHER" id="PTHR11630:SF43">
    <property type="entry name" value="DNA REPLICATION LICENSING FACTOR MCM6"/>
    <property type="match status" value="1"/>
</dbReference>
<feature type="region of interest" description="Disordered" evidence="13">
    <location>
        <begin position="1"/>
        <end position="32"/>
    </location>
</feature>
<dbReference type="Gene3D" id="1.20.58.870">
    <property type="match status" value="1"/>
</dbReference>
<keyword evidence="9" id="KW-0539">Nucleus</keyword>
<dbReference type="PROSITE" id="PS50051">
    <property type="entry name" value="MCM_2"/>
    <property type="match status" value="1"/>
</dbReference>
<dbReference type="GO" id="GO:0042555">
    <property type="term" value="C:MCM complex"/>
    <property type="evidence" value="ECO:0007669"/>
    <property type="project" value="UniProtKB-UniRule"/>
</dbReference>
<reference evidence="15" key="1">
    <citation type="submission" date="2020-01" db="EMBL/GenBank/DDBJ databases">
        <title>Development of genomics and gene disruption for Polysphondylium violaceum indicates a role for the polyketide synthase stlB in stalk morphogenesis.</title>
        <authorList>
            <person name="Narita B."/>
            <person name="Kawabe Y."/>
            <person name="Kin K."/>
            <person name="Saito T."/>
            <person name="Gibbs R."/>
            <person name="Kuspa A."/>
            <person name="Muzny D."/>
            <person name="Queller D."/>
            <person name="Richards S."/>
            <person name="Strassman J."/>
            <person name="Sucgang R."/>
            <person name="Worley K."/>
            <person name="Schaap P."/>
        </authorList>
    </citation>
    <scope>NUCLEOTIDE SEQUENCE</scope>
    <source>
        <strain evidence="15">QSvi11</strain>
    </source>
</reference>
<comment type="function">
    <text evidence="12">Acts as component of the MCM2-7 complex (MCM complex) which is the replicative helicase essential for 'once per cell cycle' DNA replication initiation and elongation in eukaryotic cells. The active ATPase sites in the MCM2-7 ring are formed through the interaction surfaces of two neighboring subunits such that a critical structure of a conserved arginine finger motif is provided in trans relative to the ATP-binding site of the Walker A box of the adjacent subunit. The six ATPase active sites, however, are likely to contribute differentially to the complex helicase activity.</text>
</comment>
<dbReference type="Gene3D" id="2.40.50.140">
    <property type="entry name" value="Nucleic acid-binding proteins"/>
    <property type="match status" value="1"/>
</dbReference>
<dbReference type="GO" id="GO:1990518">
    <property type="term" value="F:single-stranded 3'-5' DNA helicase activity"/>
    <property type="evidence" value="ECO:0007669"/>
    <property type="project" value="TreeGrafter"/>
</dbReference>
<dbReference type="SMART" id="SM00350">
    <property type="entry name" value="MCM"/>
    <property type="match status" value="1"/>
</dbReference>
<evidence type="ECO:0000256" key="2">
    <source>
        <dbReference type="ARBA" id="ARBA00008010"/>
    </source>
</evidence>
<dbReference type="GO" id="GO:0005634">
    <property type="term" value="C:nucleus"/>
    <property type="evidence" value="ECO:0007669"/>
    <property type="project" value="UniProtKB-SubCell"/>
</dbReference>
<dbReference type="PRINTS" id="PR01657">
    <property type="entry name" value="MCMFAMILY"/>
</dbReference>
<dbReference type="Pfam" id="PF17855">
    <property type="entry name" value="MCM_lid"/>
    <property type="match status" value="1"/>
</dbReference>
<dbReference type="InterPro" id="IPR008049">
    <property type="entry name" value="MCM6"/>
</dbReference>
<gene>
    <name evidence="15" type="ORF">CYY_008821</name>
</gene>
<comment type="catalytic activity">
    <reaction evidence="12">
        <text>ATP + H2O = ADP + phosphate + H(+)</text>
        <dbReference type="Rhea" id="RHEA:13065"/>
        <dbReference type="ChEBI" id="CHEBI:15377"/>
        <dbReference type="ChEBI" id="CHEBI:15378"/>
        <dbReference type="ChEBI" id="CHEBI:30616"/>
        <dbReference type="ChEBI" id="CHEBI:43474"/>
        <dbReference type="ChEBI" id="CHEBI:456216"/>
        <dbReference type="EC" id="3.6.4.12"/>
    </reaction>
</comment>
<comment type="subunit">
    <text evidence="12">Component of the MCM2-7 complex.</text>
</comment>
<dbReference type="GO" id="GO:0006270">
    <property type="term" value="P:DNA replication initiation"/>
    <property type="evidence" value="ECO:0007669"/>
    <property type="project" value="UniProtKB-UniRule"/>
</dbReference>
<dbReference type="GO" id="GO:0005524">
    <property type="term" value="F:ATP binding"/>
    <property type="evidence" value="ECO:0007669"/>
    <property type="project" value="UniProtKB-UniRule"/>
</dbReference>
<proteinExistence type="inferred from homology"/>
<evidence type="ECO:0000256" key="4">
    <source>
        <dbReference type="ARBA" id="ARBA00022741"/>
    </source>
</evidence>
<dbReference type="GO" id="GO:0000727">
    <property type="term" value="P:double-strand break repair via break-induced replication"/>
    <property type="evidence" value="ECO:0007669"/>
    <property type="project" value="TreeGrafter"/>
</dbReference>
<dbReference type="InterPro" id="IPR027925">
    <property type="entry name" value="MCM_N"/>
</dbReference>
<sequence>MSTLYHNVAKADGEDDDGTNLAHKNLEKQERQKSLKVVDDVANKVKHEFLKFLREYRHKRSSLDSNNNSSHNNNDDDDDNNINQSMDQSEDDSGTEPFYQEKVKSMLDNGKSTLHVNFQHIKIYNSVLSILLHREFYRFEIQIRKALSSFASQFVEKDPTQLAEDKKKKNQYTVSFYNVDHFVKIRDLKSTNVGKLVSLTGTVTRTSETRPELVIGKFLCLDCGTSSEPTVQQFKYTEPTKCLNPLCKNTNRWEISFEESEFTDWQKVRIQESNNDIPSGSMPRSMEVIMRGESVESARAGDRCIFVGNMIVVPDVSRMAIGSNATIIKGIPNQGETGGKDDFGGVSGLKDLGVRDMAYKICFFSNSVRSVDSKTTAINVKEEDEEFSNNDDTEEDTATLQQNFIEGLTQSEREGLDKMINSTKIYKKLVKSLCPSVFGHKEIKRGILLMLFGGVHKKTPEKIRLRGDINVCIVGDPSTSKSSFLKYLVSFLPRTIYTSGKASSAAGLTATVVKDPESGDFNIEAGALMLADNGICCIDEFDKMDPSDQVAIHEGMEQQTISIAKAGIHATLNARASVLAAANPIGGRYDKTKNLMQNLNIGIPLMSRFDLFFIVLDECNYDSDKLIAEHIVSVHQKREKAYTVPFMPNDIKNYLRYARFIKPLITKECESILEQYYVKMRQMSLTKGKTSYRITVRQFESLIRLSEALAKLNLDNQVRPRYIDEAFRLLNKSIVHIETGNIELDNENTMSFDKYTQLNNGLIYHMKRSNSSSVIKVKDLVDWYVKGEIEAKNIKPEDSDKEAAVILKVIKRMEKDKLILTIDKGLPDYNEVTVQINPNLDY</sequence>